<dbReference type="Gramene" id="TraesCS7A02G266700.1">
    <property type="protein sequence ID" value="TraesCS7A02G266700.1.cds1"/>
    <property type="gene ID" value="TraesCS7A02G266700"/>
</dbReference>
<dbReference type="Gramene" id="TraesCAD_scaffold_067855_01G000200.1">
    <property type="protein sequence ID" value="TraesCAD_scaffold_067855_01G000200.1"/>
    <property type="gene ID" value="TraesCAD_scaffold_067855_01G000200"/>
</dbReference>
<organism evidence="3">
    <name type="scientific">Triticum aestivum</name>
    <name type="common">Wheat</name>
    <dbReference type="NCBI Taxonomy" id="4565"/>
    <lineage>
        <taxon>Eukaryota</taxon>
        <taxon>Viridiplantae</taxon>
        <taxon>Streptophyta</taxon>
        <taxon>Embryophyta</taxon>
        <taxon>Tracheophyta</taxon>
        <taxon>Spermatophyta</taxon>
        <taxon>Magnoliopsida</taxon>
        <taxon>Liliopsida</taxon>
        <taxon>Poales</taxon>
        <taxon>Poaceae</taxon>
        <taxon>BOP clade</taxon>
        <taxon>Pooideae</taxon>
        <taxon>Triticodae</taxon>
        <taxon>Triticeae</taxon>
        <taxon>Triticinae</taxon>
        <taxon>Triticum</taxon>
    </lineage>
</organism>
<keyword evidence="2" id="KW-1133">Transmembrane helix</keyword>
<keyword evidence="2" id="KW-0812">Transmembrane</keyword>
<accession>A0A3B6REK2</accession>
<dbReference type="Gramene" id="TraesSYM7A03G03851380.1">
    <property type="protein sequence ID" value="TraesSYM7A03G03851380.1.CDS1"/>
    <property type="gene ID" value="TraesSYM7A03G03851380"/>
</dbReference>
<keyword evidence="4" id="KW-1185">Reference proteome</keyword>
<dbReference type="Gramene" id="TraesJUL7A03G03935350.1">
    <property type="protein sequence ID" value="TraesJUL7A03G03935350.1.CDS1"/>
    <property type="gene ID" value="TraesJUL7A03G03935350"/>
</dbReference>
<dbReference type="EnsemblPlants" id="TraesCS7A02G266700.1">
    <property type="protein sequence ID" value="TraesCS7A02G266700.1.cds1"/>
    <property type="gene ID" value="TraesCS7A02G266700"/>
</dbReference>
<evidence type="ECO:0000313" key="3">
    <source>
        <dbReference type="EnsemblPlants" id="TraesCS7A02G266700.1.cds1"/>
    </source>
</evidence>
<protein>
    <submittedName>
        <fullName evidence="3">Uncharacterized protein</fullName>
    </submittedName>
</protein>
<dbReference type="Gramene" id="TraesCS7A03G0619500.1">
    <property type="protein sequence ID" value="TraesCS7A03G0619500.1.CDS1"/>
    <property type="gene ID" value="TraesCS7A03G0619500"/>
</dbReference>
<dbReference type="Gramene" id="TraesROB_scaffold_079933_01G000100.1">
    <property type="protein sequence ID" value="TraesROB_scaffold_079933_01G000100.1"/>
    <property type="gene ID" value="TraesROB_scaffold_079933_01G000100"/>
</dbReference>
<keyword evidence="2" id="KW-0472">Membrane</keyword>
<dbReference type="OMA" id="DIEMWGA"/>
<evidence type="ECO:0000256" key="2">
    <source>
        <dbReference type="SAM" id="Phobius"/>
    </source>
</evidence>
<dbReference type="AlphaFoldDB" id="A0A3B6REK2"/>
<sequence>MVCMGVAECQHIHRTALDYFLAVLIVVAAVVAVRLLICALVRCLKDGCVAHHHHHHHHSPATTDTDEDMEVWAGTELDIHRHADRHGQQDRRPEAVEVVVPPPARTTA</sequence>
<dbReference type="Gramene" id="TraesMAC7A03G03900700.1">
    <property type="protein sequence ID" value="TraesMAC7A03G03900700.1.CDS1"/>
    <property type="gene ID" value="TraesMAC7A03G03900700"/>
</dbReference>
<dbReference type="Gramene" id="TraesARI7A03G03871480.1">
    <property type="protein sequence ID" value="TraesARI7A03G03871480.1.CDS1"/>
    <property type="gene ID" value="TraesARI7A03G03871480"/>
</dbReference>
<evidence type="ECO:0000313" key="4">
    <source>
        <dbReference type="Proteomes" id="UP000019116"/>
    </source>
</evidence>
<dbReference type="Gramene" id="TraesNOR7A03G03942750.1">
    <property type="protein sequence ID" value="TraesNOR7A03G03942750.1.CDS1"/>
    <property type="gene ID" value="TraesNOR7A03G03942750"/>
</dbReference>
<reference evidence="3" key="1">
    <citation type="submission" date="2018-08" db="EMBL/GenBank/DDBJ databases">
        <authorList>
            <person name="Rossello M."/>
        </authorList>
    </citation>
    <scope>NUCLEOTIDE SEQUENCE [LARGE SCALE GENOMIC DNA]</scope>
    <source>
        <strain evidence="3">cv. Chinese Spring</strain>
    </source>
</reference>
<dbReference type="Gramene" id="TraesCLE_scaffold_156199_01G000200.1">
    <property type="protein sequence ID" value="TraesCLE_scaffold_156199_01G000200.1"/>
    <property type="gene ID" value="TraesCLE_scaffold_156199_01G000200"/>
</dbReference>
<feature type="region of interest" description="Disordered" evidence="1">
    <location>
        <begin position="83"/>
        <end position="108"/>
    </location>
</feature>
<dbReference type="Gramene" id="TraesPARA_EIv1.0_2287170.1">
    <property type="protein sequence ID" value="TraesPARA_EIv1.0_2287170.1.CDS1"/>
    <property type="gene ID" value="TraesPARA_EIv1.0_2287170"/>
</dbReference>
<proteinExistence type="predicted"/>
<feature type="compositionally biased region" description="Basic and acidic residues" evidence="1">
    <location>
        <begin position="83"/>
        <end position="95"/>
    </location>
</feature>
<feature type="transmembrane region" description="Helical" evidence="2">
    <location>
        <begin position="20"/>
        <end position="41"/>
    </location>
</feature>
<dbReference type="Gramene" id="TraesLAC7A03G03852630.1">
    <property type="protein sequence ID" value="TraesLAC7A03G03852630.1.CDS1"/>
    <property type="gene ID" value="TraesLAC7A03G03852630"/>
</dbReference>
<dbReference type="Proteomes" id="UP000019116">
    <property type="component" value="Chromosome 7A"/>
</dbReference>
<name>A0A3B6REK2_WHEAT</name>
<evidence type="ECO:0000256" key="1">
    <source>
        <dbReference type="SAM" id="MobiDB-lite"/>
    </source>
</evidence>
<dbReference type="Gramene" id="TraesLDM7A03G03903790.1">
    <property type="protein sequence ID" value="TraesLDM7A03G03903790.1.CDS1"/>
    <property type="gene ID" value="TraesLDM7A03G03903790"/>
</dbReference>
<reference evidence="3" key="2">
    <citation type="submission" date="2018-10" db="UniProtKB">
        <authorList>
            <consortium name="EnsemblPlants"/>
        </authorList>
    </citation>
    <scope>IDENTIFICATION</scope>
</reference>